<gene>
    <name evidence="1" type="ORF">PUN28_003370</name>
</gene>
<dbReference type="AlphaFoldDB" id="A0AAW2GJC1"/>
<dbReference type="Proteomes" id="UP001430953">
    <property type="component" value="Unassembled WGS sequence"/>
</dbReference>
<accession>A0AAW2GJC1</accession>
<evidence type="ECO:0000313" key="1">
    <source>
        <dbReference type="EMBL" id="KAL0128083.1"/>
    </source>
</evidence>
<protein>
    <submittedName>
        <fullName evidence="1">Uncharacterized protein</fullName>
    </submittedName>
</protein>
<name>A0AAW2GJC1_9HYME</name>
<organism evidence="1 2">
    <name type="scientific">Cardiocondyla obscurior</name>
    <dbReference type="NCBI Taxonomy" id="286306"/>
    <lineage>
        <taxon>Eukaryota</taxon>
        <taxon>Metazoa</taxon>
        <taxon>Ecdysozoa</taxon>
        <taxon>Arthropoda</taxon>
        <taxon>Hexapoda</taxon>
        <taxon>Insecta</taxon>
        <taxon>Pterygota</taxon>
        <taxon>Neoptera</taxon>
        <taxon>Endopterygota</taxon>
        <taxon>Hymenoptera</taxon>
        <taxon>Apocrita</taxon>
        <taxon>Aculeata</taxon>
        <taxon>Formicoidea</taxon>
        <taxon>Formicidae</taxon>
        <taxon>Myrmicinae</taxon>
        <taxon>Cardiocondyla</taxon>
    </lineage>
</organism>
<comment type="caution">
    <text evidence="1">The sequence shown here is derived from an EMBL/GenBank/DDBJ whole genome shotgun (WGS) entry which is preliminary data.</text>
</comment>
<keyword evidence="2" id="KW-1185">Reference proteome</keyword>
<evidence type="ECO:0000313" key="2">
    <source>
        <dbReference type="Proteomes" id="UP001430953"/>
    </source>
</evidence>
<reference evidence="1 2" key="1">
    <citation type="submission" date="2023-03" db="EMBL/GenBank/DDBJ databases">
        <title>High recombination rates correlate with genetic variation in Cardiocondyla obscurior ants.</title>
        <authorList>
            <person name="Errbii M."/>
        </authorList>
    </citation>
    <scope>NUCLEOTIDE SEQUENCE [LARGE SCALE GENOMIC DNA]</scope>
    <source>
        <strain evidence="1">Alpha-2009</strain>
        <tissue evidence="1">Whole body</tissue>
    </source>
</reference>
<sequence length="107" mass="12180">MFRMFARSESVRSLISVPFYSFHRTISHVVPRNGNGESSLIALSAEFLADRVVFSCLVVRKWSACSEATFERDDSQTNGELNSANRTRAIGIRDLRRSEVQLVMHRT</sequence>
<dbReference type="EMBL" id="JADYXP020000003">
    <property type="protein sequence ID" value="KAL0128083.1"/>
    <property type="molecule type" value="Genomic_DNA"/>
</dbReference>
<proteinExistence type="predicted"/>